<feature type="compositionally biased region" description="Basic residues" evidence="1">
    <location>
        <begin position="1"/>
        <end position="11"/>
    </location>
</feature>
<keyword evidence="3" id="KW-1185">Reference proteome</keyword>
<feature type="compositionally biased region" description="Basic and acidic residues" evidence="1">
    <location>
        <begin position="87"/>
        <end position="103"/>
    </location>
</feature>
<gene>
    <name evidence="2" type="ORF">F4559_006389</name>
</gene>
<comment type="caution">
    <text evidence="2">The sequence shown here is derived from an EMBL/GenBank/DDBJ whole genome shotgun (WGS) entry which is preliminary data.</text>
</comment>
<feature type="region of interest" description="Disordered" evidence="1">
    <location>
        <begin position="1"/>
        <end position="158"/>
    </location>
</feature>
<evidence type="ECO:0000256" key="1">
    <source>
        <dbReference type="SAM" id="MobiDB-lite"/>
    </source>
</evidence>
<sequence length="190" mass="21004">MCRAGGRRCKGSSRSGKATQTHRKRLSRARKALRNAQASGDQAAIAAAQHRLDQLKQATQDGDVTPGTTGHDAVPTDTPAGQNEDVTDQHQDQDRKDEDVTDRHRTRRPFLHNTNTVEGNARVGSQHDIHVSDHTSDRDRERPGRSGDRERRRGGRTRVTGQYVNVNIADGNDHVTTQVGFVFGNFHNNG</sequence>
<evidence type="ECO:0000313" key="2">
    <source>
        <dbReference type="EMBL" id="MBB4969030.1"/>
    </source>
</evidence>
<feature type="compositionally biased region" description="Polar residues" evidence="1">
    <location>
        <begin position="56"/>
        <end position="68"/>
    </location>
</feature>
<protein>
    <submittedName>
        <fullName evidence="2">Uncharacterized protein</fullName>
    </submittedName>
</protein>
<dbReference type="Proteomes" id="UP000542674">
    <property type="component" value="Unassembled WGS sequence"/>
</dbReference>
<feature type="compositionally biased region" description="Basic residues" evidence="1">
    <location>
        <begin position="20"/>
        <end position="33"/>
    </location>
</feature>
<dbReference type="AlphaFoldDB" id="A0A7W7TC28"/>
<feature type="compositionally biased region" description="Low complexity" evidence="1">
    <location>
        <begin position="34"/>
        <end position="49"/>
    </location>
</feature>
<organism evidence="2 3">
    <name type="scientific">Saccharothrix violaceirubra</name>
    <dbReference type="NCBI Taxonomy" id="413306"/>
    <lineage>
        <taxon>Bacteria</taxon>
        <taxon>Bacillati</taxon>
        <taxon>Actinomycetota</taxon>
        <taxon>Actinomycetes</taxon>
        <taxon>Pseudonocardiales</taxon>
        <taxon>Pseudonocardiaceae</taxon>
        <taxon>Saccharothrix</taxon>
    </lineage>
</organism>
<name>A0A7W7TC28_9PSEU</name>
<feature type="compositionally biased region" description="Basic and acidic residues" evidence="1">
    <location>
        <begin position="125"/>
        <end position="151"/>
    </location>
</feature>
<dbReference type="RefSeq" id="WP_184674745.1">
    <property type="nucleotide sequence ID" value="NZ_BAABAI010000043.1"/>
</dbReference>
<proteinExistence type="predicted"/>
<dbReference type="EMBL" id="JACHJS010000001">
    <property type="protein sequence ID" value="MBB4969030.1"/>
    <property type="molecule type" value="Genomic_DNA"/>
</dbReference>
<accession>A0A7W7TC28</accession>
<reference evidence="2 3" key="1">
    <citation type="submission" date="2020-08" db="EMBL/GenBank/DDBJ databases">
        <title>Sequencing the genomes of 1000 actinobacteria strains.</title>
        <authorList>
            <person name="Klenk H.-P."/>
        </authorList>
    </citation>
    <scope>NUCLEOTIDE SEQUENCE [LARGE SCALE GENOMIC DNA]</scope>
    <source>
        <strain evidence="2 3">DSM 45084</strain>
    </source>
</reference>
<evidence type="ECO:0000313" key="3">
    <source>
        <dbReference type="Proteomes" id="UP000542674"/>
    </source>
</evidence>